<evidence type="ECO:0000256" key="2">
    <source>
        <dbReference type="ARBA" id="ARBA00022803"/>
    </source>
</evidence>
<organism evidence="6 7">
    <name type="scientific">Pomacea canaliculata</name>
    <name type="common">Golden apple snail</name>
    <dbReference type="NCBI Taxonomy" id="400727"/>
    <lineage>
        <taxon>Eukaryota</taxon>
        <taxon>Metazoa</taxon>
        <taxon>Spiralia</taxon>
        <taxon>Lophotrochozoa</taxon>
        <taxon>Mollusca</taxon>
        <taxon>Gastropoda</taxon>
        <taxon>Caenogastropoda</taxon>
        <taxon>Architaenioglossa</taxon>
        <taxon>Ampullarioidea</taxon>
        <taxon>Ampullariidae</taxon>
        <taxon>Pomacea</taxon>
    </lineage>
</organism>
<dbReference type="SUPFAM" id="SSF48452">
    <property type="entry name" value="TPR-like"/>
    <property type="match status" value="2"/>
</dbReference>
<protein>
    <submittedName>
        <fullName evidence="6">Uncharacterized protein</fullName>
    </submittedName>
</protein>
<dbReference type="Proteomes" id="UP000245119">
    <property type="component" value="Linkage Group LG12"/>
</dbReference>
<keyword evidence="7" id="KW-1185">Reference proteome</keyword>
<proteinExistence type="inferred from homology"/>
<dbReference type="OrthoDB" id="309339at2759"/>
<accession>A0A2T7NHT5</accession>
<dbReference type="SMART" id="SM00028">
    <property type="entry name" value="TPR"/>
    <property type="match status" value="8"/>
</dbReference>
<evidence type="ECO:0000256" key="4">
    <source>
        <dbReference type="PROSITE-ProRule" id="PRU00339"/>
    </source>
</evidence>
<dbReference type="Pfam" id="PF13181">
    <property type="entry name" value="TPR_8"/>
    <property type="match status" value="3"/>
</dbReference>
<dbReference type="AlphaFoldDB" id="A0A2T7NHT5"/>
<sequence>MADETVNVEAAALTTHDRDQDLKTTKIPTAEVHVPNVHSDPSKSRPRKFPDIPLFERKNWLIHLHYVQREFEKCKVLIREVLGESSGMCEYAVYVQALILRQEGKIQESLELFQTCALLNPHSADNLKQVARSLFLLARHKAAIDVYNEAAKLSERDWEVAHNQGVCYMYLRDFEKAKQCLHHALEYRRHEVTYVMLGKIFLMEGDIKHAIDVYRAAVEHSPENPDLLTTLGLLYMQVGQYQKAFESLGNALTFDPTHTKAIMAAGSMMQSHNDFDVALTKYRILGVNTPESPPLWNNVGMCFFGKKKYVAAISCLKRANYLAPFDWKILYNLGLVHLTMQQYASAFHFLSASINLRPKMAHLYMLLAVALTHLEDMDNALQSYEQAVKLDPTDPTIPLNYCVFLYNSGQRKQAAKQFSTFEQLLRAPKQSQQPVDQAVLDLASKLGPVLQVGENLVWKQPAQPSGPPVGETPTPTPVPPSVDNISNDAERQGAYAVPSREGTRNDLNNNHNLASSEADDSSQTGADNLSQLPLQGFENLDRSQLRTPLGLPSSPAPLTRMATTTGLDPEILASPTVEETAPDALYAMPMKRSVTRGGLAPLTHGSSTRGGALPALSRAPLPPAHDPEDDDDNECEEIEEQIETVKQRAM</sequence>
<dbReference type="InterPro" id="IPR011990">
    <property type="entry name" value="TPR-like_helical_dom_sf"/>
</dbReference>
<feature type="repeat" description="TPR" evidence="4">
    <location>
        <begin position="361"/>
        <end position="394"/>
    </location>
</feature>
<feature type="repeat" description="TPR" evidence="4">
    <location>
        <begin position="327"/>
        <end position="360"/>
    </location>
</feature>
<feature type="region of interest" description="Disordered" evidence="5">
    <location>
        <begin position="600"/>
        <end position="636"/>
    </location>
</feature>
<dbReference type="Pfam" id="PF13414">
    <property type="entry name" value="TPR_11"/>
    <property type="match status" value="1"/>
</dbReference>
<gene>
    <name evidence="6" type="ORF">C0Q70_18901</name>
</gene>
<name>A0A2T7NHT5_POMCA</name>
<feature type="region of interest" description="Disordered" evidence="5">
    <location>
        <begin position="459"/>
        <end position="529"/>
    </location>
</feature>
<dbReference type="FunFam" id="1.25.40.10:FF:000237">
    <property type="entry name" value="Bardet-Biedl syndrome 4 (Human)"/>
    <property type="match status" value="1"/>
</dbReference>
<dbReference type="GO" id="GO:0061512">
    <property type="term" value="P:protein localization to cilium"/>
    <property type="evidence" value="ECO:0007669"/>
    <property type="project" value="TreeGrafter"/>
</dbReference>
<comment type="similarity">
    <text evidence="3">Belongs to the BBS4 family.</text>
</comment>
<dbReference type="GO" id="GO:0036064">
    <property type="term" value="C:ciliary basal body"/>
    <property type="evidence" value="ECO:0007669"/>
    <property type="project" value="TreeGrafter"/>
</dbReference>
<evidence type="ECO:0000256" key="1">
    <source>
        <dbReference type="ARBA" id="ARBA00022737"/>
    </source>
</evidence>
<keyword evidence="1" id="KW-0677">Repeat</keyword>
<feature type="repeat" description="TPR" evidence="4">
    <location>
        <begin position="191"/>
        <end position="224"/>
    </location>
</feature>
<reference evidence="6 7" key="1">
    <citation type="submission" date="2018-04" db="EMBL/GenBank/DDBJ databases">
        <title>The genome of golden apple snail Pomacea canaliculata provides insight into stress tolerance and invasive adaptation.</title>
        <authorList>
            <person name="Liu C."/>
            <person name="Liu B."/>
            <person name="Ren Y."/>
            <person name="Zhang Y."/>
            <person name="Wang H."/>
            <person name="Li S."/>
            <person name="Jiang F."/>
            <person name="Yin L."/>
            <person name="Zhang G."/>
            <person name="Qian W."/>
            <person name="Fan W."/>
        </authorList>
    </citation>
    <scope>NUCLEOTIDE SEQUENCE [LARGE SCALE GENOMIC DNA]</scope>
    <source>
        <strain evidence="6">SZHN2017</strain>
        <tissue evidence="6">Muscle</tissue>
    </source>
</reference>
<feature type="repeat" description="TPR" evidence="4">
    <location>
        <begin position="225"/>
        <end position="258"/>
    </location>
</feature>
<comment type="caution">
    <text evidence="6">The sequence shown here is derived from an EMBL/GenBank/DDBJ whole genome shotgun (WGS) entry which is preliminary data.</text>
</comment>
<evidence type="ECO:0000313" key="7">
    <source>
        <dbReference type="Proteomes" id="UP000245119"/>
    </source>
</evidence>
<keyword evidence="2 4" id="KW-0802">TPR repeat</keyword>
<dbReference type="PANTHER" id="PTHR44186">
    <property type="match status" value="1"/>
</dbReference>
<feature type="compositionally biased region" description="Acidic residues" evidence="5">
    <location>
        <begin position="627"/>
        <end position="636"/>
    </location>
</feature>
<feature type="compositionally biased region" description="Polar residues" evidence="5">
    <location>
        <begin position="505"/>
        <end position="529"/>
    </location>
</feature>
<dbReference type="STRING" id="400727.A0A2T7NHT5"/>
<dbReference type="OMA" id="AGGMCEY"/>
<dbReference type="GO" id="GO:0060271">
    <property type="term" value="P:cilium assembly"/>
    <property type="evidence" value="ECO:0007669"/>
    <property type="project" value="TreeGrafter"/>
</dbReference>
<dbReference type="PANTHER" id="PTHR44186:SF1">
    <property type="entry name" value="BARDET-BIEDL SYNDROME 4 PROTEIN"/>
    <property type="match status" value="1"/>
</dbReference>
<dbReference type="EMBL" id="PZQS01000012">
    <property type="protein sequence ID" value="PVD20740.1"/>
    <property type="molecule type" value="Genomic_DNA"/>
</dbReference>
<evidence type="ECO:0000313" key="6">
    <source>
        <dbReference type="EMBL" id="PVD20740.1"/>
    </source>
</evidence>
<feature type="compositionally biased region" description="Basic and acidic residues" evidence="5">
    <location>
        <begin position="15"/>
        <end position="24"/>
    </location>
</feature>
<evidence type="ECO:0000256" key="5">
    <source>
        <dbReference type="SAM" id="MobiDB-lite"/>
    </source>
</evidence>
<dbReference type="InterPro" id="IPR019734">
    <property type="entry name" value="TPR_rpt"/>
</dbReference>
<dbReference type="Gene3D" id="1.25.40.10">
    <property type="entry name" value="Tetratricopeptide repeat domain"/>
    <property type="match status" value="3"/>
</dbReference>
<dbReference type="PROSITE" id="PS50005">
    <property type="entry name" value="TPR"/>
    <property type="match status" value="4"/>
</dbReference>
<feature type="region of interest" description="Disordered" evidence="5">
    <location>
        <begin position="1"/>
        <end position="24"/>
    </location>
</feature>
<evidence type="ECO:0000256" key="3">
    <source>
        <dbReference type="ARBA" id="ARBA00023778"/>
    </source>
</evidence>
<dbReference type="PROSITE" id="PS50293">
    <property type="entry name" value="TPR_REGION"/>
    <property type="match status" value="2"/>
</dbReference>